<dbReference type="EMBL" id="CP001323">
    <property type="protein sequence ID" value="ACO60828.1"/>
    <property type="molecule type" value="Genomic_DNA"/>
</dbReference>
<dbReference type="InParanoid" id="C1E0J3"/>
<name>C1E0J3_MICCC</name>
<keyword evidence="1" id="KW-0812">Transmembrane</keyword>
<reference evidence="2 3" key="1">
    <citation type="journal article" date="2009" name="Science">
        <title>Green evolution and dynamic adaptations revealed by genomes of the marine picoeukaryotes Micromonas.</title>
        <authorList>
            <person name="Worden A.Z."/>
            <person name="Lee J.H."/>
            <person name="Mock T."/>
            <person name="Rouze P."/>
            <person name="Simmons M.P."/>
            <person name="Aerts A.L."/>
            <person name="Allen A.E."/>
            <person name="Cuvelier M.L."/>
            <person name="Derelle E."/>
            <person name="Everett M.V."/>
            <person name="Foulon E."/>
            <person name="Grimwood J."/>
            <person name="Gundlach H."/>
            <person name="Henrissat B."/>
            <person name="Napoli C."/>
            <person name="McDonald S.M."/>
            <person name="Parker M.S."/>
            <person name="Rombauts S."/>
            <person name="Salamov A."/>
            <person name="Von Dassow P."/>
            <person name="Badger J.H."/>
            <person name="Coutinho P.M."/>
            <person name="Demir E."/>
            <person name="Dubchak I."/>
            <person name="Gentemann C."/>
            <person name="Eikrem W."/>
            <person name="Gready J.E."/>
            <person name="John U."/>
            <person name="Lanier W."/>
            <person name="Lindquist E.A."/>
            <person name="Lucas S."/>
            <person name="Mayer K.F."/>
            <person name="Moreau H."/>
            <person name="Not F."/>
            <person name="Otillar R."/>
            <person name="Panaud O."/>
            <person name="Pangilinan J."/>
            <person name="Paulsen I."/>
            <person name="Piegu B."/>
            <person name="Poliakov A."/>
            <person name="Robbens S."/>
            <person name="Schmutz J."/>
            <person name="Toulza E."/>
            <person name="Wyss T."/>
            <person name="Zelensky A."/>
            <person name="Zhou K."/>
            <person name="Armbrust E.V."/>
            <person name="Bhattacharya D."/>
            <person name="Goodenough U.W."/>
            <person name="Van de Peer Y."/>
            <person name="Grigoriev I.V."/>
        </authorList>
    </citation>
    <scope>NUCLEOTIDE SEQUENCE [LARGE SCALE GENOMIC DNA]</scope>
    <source>
        <strain evidence="3">RCC299 / NOUM17</strain>
    </source>
</reference>
<evidence type="ECO:0000313" key="2">
    <source>
        <dbReference type="EMBL" id="ACO60828.1"/>
    </source>
</evidence>
<gene>
    <name evidence="2" type="ORF">MICPUN_54116</name>
</gene>
<keyword evidence="1" id="KW-1133">Transmembrane helix</keyword>
<evidence type="ECO:0000256" key="1">
    <source>
        <dbReference type="SAM" id="Phobius"/>
    </source>
</evidence>
<dbReference type="GeneID" id="8241247"/>
<organism evidence="2 3">
    <name type="scientific">Micromonas commoda (strain RCC299 / NOUM17 / CCMP2709)</name>
    <name type="common">Picoplanktonic green alga</name>
    <dbReference type="NCBI Taxonomy" id="296587"/>
    <lineage>
        <taxon>Eukaryota</taxon>
        <taxon>Viridiplantae</taxon>
        <taxon>Chlorophyta</taxon>
        <taxon>Mamiellophyceae</taxon>
        <taxon>Mamiellales</taxon>
        <taxon>Mamiellaceae</taxon>
        <taxon>Micromonas</taxon>
    </lineage>
</organism>
<sequence length="237" mass="25124">MLAAVSTPRELVPARNVASLRPRARRHLAGSRAPRSVSASHGVANWTSVSIENNPSPVFQLAASVVAPAPPQPNPLAHQMSVKVLFGGFLTVMLAGFTACIAGFFIAVKELVRTCREATIASKNVADSCENFSKACDALKVTMAQADSVLYNAEVVTSGGQVRRRTAANRLQPKLADSPIAAKLFQGRGRIGGGMNATKEGPASRGDTITREAMYTRVMQLIDQNGATAQRVGRIAR</sequence>
<evidence type="ECO:0000313" key="3">
    <source>
        <dbReference type="Proteomes" id="UP000002009"/>
    </source>
</evidence>
<feature type="transmembrane region" description="Helical" evidence="1">
    <location>
        <begin position="84"/>
        <end position="108"/>
    </location>
</feature>
<dbReference type="RefSeq" id="XP_002499570.1">
    <property type="nucleotide sequence ID" value="XM_002499524.1"/>
</dbReference>
<dbReference type="Proteomes" id="UP000002009">
    <property type="component" value="Chromosome 2"/>
</dbReference>
<keyword evidence="3" id="KW-1185">Reference proteome</keyword>
<keyword evidence="1" id="KW-0472">Membrane</keyword>
<dbReference type="KEGG" id="mis:MICPUN_54116"/>
<dbReference type="AlphaFoldDB" id="C1E0J3"/>
<protein>
    <submittedName>
        <fullName evidence="2">Uncharacterized protein</fullName>
    </submittedName>
</protein>
<proteinExistence type="predicted"/>
<accession>C1E0J3</accession>